<evidence type="ECO:0000313" key="3">
    <source>
        <dbReference type="EMBL" id="CAC5392682.1"/>
    </source>
</evidence>
<sequence length="974" mass="110582">MEGKGNSFYLNTLEMASDIICIQEHWLYEFQKQVLGHVLPNMDMHIRCSDTNEEIDNFKLPRGKGGVTIAWKNHLTPSVQEIQSGNNRIIAVELKSPFNLCIICVYMPTNNSGDSYLEYTECLDIISSIFSTYSATLRIIIAGDFNGTLKPPRKYNKHDRLLQAFVQEMSLKQSYTDKSTFFHHSGLSCSQIDYILDNTTSSIISSYKTHDRCPSNSSSHVPVSAKIGKDIDSESFNSFINEELSQYNIEKHSLEENIQFLCNCLKKAAAVAIPSKIIKLKGPKASPTTLSLLQICKEKYQLWKSNGKHDDHFKSDKILAQRNLRKQMRREQYLDRAQFYKEVMDNPSNEIFHRLIRRNRRNRNKDSMCIMENGELNTQNICDAIQQLHSGKATDELGLAAEHFKNSPAIVTQFLTDCFNTIMKDKLIPHIFKSGIVIPVLKKGKNPMMMDNYRGIAVTPVVSKLFECTILPSLTQNFKQSTLQFGFIKGMSMLIAGLIISEARAEVKHRTIEPLYLITVDSQKAFDVVDHIIMLDELHEHTQNHSMWTIVKNLYSGLVSKVKWKGNIGNSFEIHQGVRQGGILSPFLYKVYVNNLLEDLKSHSLGFEIGTTYVGCPTCADDVAFISNCEQELQCMLSVTNNHANQSRVTINPSKTKAVILNKPKSINRSDLQWTLGKNYIYPSEDTTHLGLIRAEIKENDVNIEERISIARRTLYSLMNTGLHGTNGLNPQTSYKIYQSYVIPRLLYGMEILPLNQKQMDIFSRFHKKILRNFQSMPARTATGAVYLILGTLTIEAEIHKRQLSFLYNIVSCDNSTILDLNSLKIGSVHPVWTSLSSTISDVKKGAVKVRLLTGTYFFESNKHKFSGGKESSLCRLCGTSNEDITHFLLLCPALHQQRKALFSNLKALVISIIGTSGWTVRFKNQVDIVKLIIDSTFMLADINSRTDLDKIQKLSTDMCYRLHTERTCILQKS</sequence>
<dbReference type="InterPro" id="IPR002464">
    <property type="entry name" value="DNA/RNA_helicase_DEAH_CS"/>
</dbReference>
<dbReference type="CDD" id="cd01650">
    <property type="entry name" value="RT_nLTR_like"/>
    <property type="match status" value="1"/>
</dbReference>
<dbReference type="Proteomes" id="UP000507470">
    <property type="component" value="Unassembled WGS sequence"/>
</dbReference>
<dbReference type="SUPFAM" id="SSF56219">
    <property type="entry name" value="DNase I-like"/>
    <property type="match status" value="1"/>
</dbReference>
<dbReference type="PROSITE" id="PS50878">
    <property type="entry name" value="RT_POL"/>
    <property type="match status" value="1"/>
</dbReference>
<dbReference type="InterPro" id="IPR036691">
    <property type="entry name" value="Endo/exonu/phosph_ase_sf"/>
</dbReference>
<dbReference type="Gene3D" id="3.60.10.10">
    <property type="entry name" value="Endonuclease/exonuclease/phosphatase"/>
    <property type="match status" value="1"/>
</dbReference>
<gene>
    <name evidence="3" type="ORF">MCOR_27609</name>
</gene>
<dbReference type="EMBL" id="CACVKT020005043">
    <property type="protein sequence ID" value="CAC5392682.1"/>
    <property type="molecule type" value="Genomic_DNA"/>
</dbReference>
<keyword evidence="4" id="KW-1185">Reference proteome</keyword>
<dbReference type="PROSITE" id="PS00690">
    <property type="entry name" value="DEAH_ATP_HELICASE"/>
    <property type="match status" value="1"/>
</dbReference>
<dbReference type="Pfam" id="PF00078">
    <property type="entry name" value="RVT_1"/>
    <property type="match status" value="1"/>
</dbReference>
<evidence type="ECO:0000259" key="2">
    <source>
        <dbReference type="PROSITE" id="PS50878"/>
    </source>
</evidence>
<dbReference type="GO" id="GO:0016787">
    <property type="term" value="F:hydrolase activity"/>
    <property type="evidence" value="ECO:0007669"/>
    <property type="project" value="UniProtKB-KW"/>
</dbReference>
<keyword evidence="1" id="KW-0378">Hydrolase</keyword>
<dbReference type="Pfam" id="PF03372">
    <property type="entry name" value="Exo_endo_phos"/>
    <property type="match status" value="1"/>
</dbReference>
<feature type="domain" description="Reverse transcriptase" evidence="2">
    <location>
        <begin position="421"/>
        <end position="694"/>
    </location>
</feature>
<evidence type="ECO:0000313" key="4">
    <source>
        <dbReference type="Proteomes" id="UP000507470"/>
    </source>
</evidence>
<dbReference type="InterPro" id="IPR043502">
    <property type="entry name" value="DNA/RNA_pol_sf"/>
</dbReference>
<accession>A0A6J8CAQ1</accession>
<dbReference type="InterPro" id="IPR005135">
    <property type="entry name" value="Endo/exonuclease/phosphatase"/>
</dbReference>
<organism evidence="3 4">
    <name type="scientific">Mytilus coruscus</name>
    <name type="common">Sea mussel</name>
    <dbReference type="NCBI Taxonomy" id="42192"/>
    <lineage>
        <taxon>Eukaryota</taxon>
        <taxon>Metazoa</taxon>
        <taxon>Spiralia</taxon>
        <taxon>Lophotrochozoa</taxon>
        <taxon>Mollusca</taxon>
        <taxon>Bivalvia</taxon>
        <taxon>Autobranchia</taxon>
        <taxon>Pteriomorphia</taxon>
        <taxon>Mytilida</taxon>
        <taxon>Mytiloidea</taxon>
        <taxon>Mytilidae</taxon>
        <taxon>Mytilinae</taxon>
        <taxon>Mytilus</taxon>
    </lineage>
</organism>
<evidence type="ECO:0000256" key="1">
    <source>
        <dbReference type="ARBA" id="ARBA00022801"/>
    </source>
</evidence>
<dbReference type="SUPFAM" id="SSF56672">
    <property type="entry name" value="DNA/RNA polymerases"/>
    <property type="match status" value="1"/>
</dbReference>
<dbReference type="OrthoDB" id="7476844at2759"/>
<dbReference type="PANTHER" id="PTHR19446">
    <property type="entry name" value="REVERSE TRANSCRIPTASES"/>
    <property type="match status" value="1"/>
</dbReference>
<dbReference type="AlphaFoldDB" id="A0A6J8CAQ1"/>
<name>A0A6J8CAQ1_MYTCO</name>
<proteinExistence type="predicted"/>
<dbReference type="InterPro" id="IPR000477">
    <property type="entry name" value="RT_dom"/>
</dbReference>
<protein>
    <recommendedName>
        <fullName evidence="2">Reverse transcriptase domain-containing protein</fullName>
    </recommendedName>
</protein>
<reference evidence="3 4" key="1">
    <citation type="submission" date="2020-06" db="EMBL/GenBank/DDBJ databases">
        <authorList>
            <person name="Li R."/>
            <person name="Bekaert M."/>
        </authorList>
    </citation>
    <scope>NUCLEOTIDE SEQUENCE [LARGE SCALE GENOMIC DNA]</scope>
    <source>
        <strain evidence="4">wild</strain>
    </source>
</reference>